<dbReference type="PANTHER" id="PTHR34606:SF11">
    <property type="entry name" value="OSMOTICALLY-INDUCIBLE PROTEIN Y"/>
    <property type="match status" value="1"/>
</dbReference>
<dbReference type="InterPro" id="IPR014004">
    <property type="entry name" value="Transpt-assoc_nodulatn_dom_bac"/>
</dbReference>
<dbReference type="GO" id="GO:0042597">
    <property type="term" value="C:periplasmic space"/>
    <property type="evidence" value="ECO:0007669"/>
    <property type="project" value="UniProtKB-SubCell"/>
</dbReference>
<dbReference type="Proteomes" id="UP000288843">
    <property type="component" value="Unassembled WGS sequence"/>
</dbReference>
<evidence type="ECO:0000313" key="8">
    <source>
        <dbReference type="EMBL" id="HAT1605204.1"/>
    </source>
</evidence>
<reference evidence="8" key="4">
    <citation type="submission" date="2020-11" db="EMBL/GenBank/DDBJ databases">
        <authorList>
            <consortium name="NCBI Pathogen Detection Project"/>
        </authorList>
    </citation>
    <scope>NUCLEOTIDE SEQUENCE</scope>
    <source>
        <strain evidence="8">MISC063</strain>
    </source>
</reference>
<dbReference type="InterPro" id="IPR051686">
    <property type="entry name" value="Lipoprotein_DolP"/>
</dbReference>
<evidence type="ECO:0000313" key="11">
    <source>
        <dbReference type="EMBL" id="SBM34104.1"/>
    </source>
</evidence>
<evidence type="ECO:0000256" key="6">
    <source>
        <dbReference type="SAM" id="SignalP"/>
    </source>
</evidence>
<dbReference type="RefSeq" id="WP_032689579.1">
    <property type="nucleotide sequence ID" value="NZ_ABZSJN020000115.1"/>
</dbReference>
<evidence type="ECO:0000313" key="10">
    <source>
        <dbReference type="EMBL" id="RWT26073.1"/>
    </source>
</evidence>
<dbReference type="EMBL" id="FLAC01000016">
    <property type="protein sequence ID" value="SBM34104.1"/>
    <property type="molecule type" value="Genomic_DNA"/>
</dbReference>
<dbReference type="PROSITE" id="PS50914">
    <property type="entry name" value="BON"/>
    <property type="match status" value="2"/>
</dbReference>
<keyword evidence="3" id="KW-0677">Repeat</keyword>
<feature type="signal peptide" evidence="6">
    <location>
        <begin position="1"/>
        <end position="26"/>
    </location>
</feature>
<keyword evidence="14" id="KW-1185">Reference proteome</keyword>
<keyword evidence="2 6" id="KW-0732">Signal</keyword>
<feature type="domain" description="BON" evidence="7">
    <location>
        <begin position="57"/>
        <end position="125"/>
    </location>
</feature>
<dbReference type="Pfam" id="PF04972">
    <property type="entry name" value="BON"/>
    <property type="match status" value="2"/>
</dbReference>
<reference evidence="10 13" key="3">
    <citation type="submission" date="2018-06" db="EMBL/GenBank/DDBJ databases">
        <title>Carbapenemase-producing Enterobacteriaceae present in wastewater treatment plant effluent and nearby surface waters in the US.</title>
        <authorList>
            <person name="Mathys D.A."/>
            <person name="Mollenkopf D.F."/>
            <person name="Feicht S.M."/>
            <person name="Adams R.J."/>
            <person name="Albers A.L."/>
            <person name="Stuever D.M."/>
            <person name="Daniels J.B."/>
            <person name="Wittum T.E."/>
        </authorList>
    </citation>
    <scope>NUCLEOTIDE SEQUENCE [LARGE SCALE GENOMIC DNA]</scope>
    <source>
        <strain evidence="10 13">GEO_47_Down_B</strain>
    </source>
</reference>
<evidence type="ECO:0000259" key="7">
    <source>
        <dbReference type="PROSITE" id="PS50914"/>
    </source>
</evidence>
<dbReference type="Gene3D" id="3.30.1340.30">
    <property type="match status" value="2"/>
</dbReference>
<gene>
    <name evidence="8" type="primary">osmY</name>
    <name evidence="11" type="synonym">osmY_2</name>
    <name evidence="10" type="ORF">DN603_00500</name>
    <name evidence="8" type="ORF">I8Y23_001494</name>
    <name evidence="11" type="ORF">SAMEA2273876_03785</name>
    <name evidence="9" type="ORF">U5E74_05480</name>
</gene>
<organism evidence="10 13">
    <name type="scientific">Raoultella planticola</name>
    <name type="common">Klebsiella planticola</name>
    <dbReference type="NCBI Taxonomy" id="575"/>
    <lineage>
        <taxon>Bacteria</taxon>
        <taxon>Pseudomonadati</taxon>
        <taxon>Pseudomonadota</taxon>
        <taxon>Gammaproteobacteria</taxon>
        <taxon>Enterobacterales</taxon>
        <taxon>Enterobacteriaceae</taxon>
        <taxon>Klebsiella/Raoultella group</taxon>
        <taxon>Raoultella</taxon>
    </lineage>
</organism>
<dbReference type="EMBL" id="QKOX01000001">
    <property type="protein sequence ID" value="RWT26073.1"/>
    <property type="molecule type" value="Genomic_DNA"/>
</dbReference>
<dbReference type="Proteomes" id="UP001293169">
    <property type="component" value="Unassembled WGS sequence"/>
</dbReference>
<evidence type="ECO:0000313" key="14">
    <source>
        <dbReference type="Proteomes" id="UP001293169"/>
    </source>
</evidence>
<evidence type="ECO:0000256" key="3">
    <source>
        <dbReference type="ARBA" id="ARBA00022737"/>
    </source>
</evidence>
<evidence type="ECO:0000256" key="2">
    <source>
        <dbReference type="ARBA" id="ARBA00022729"/>
    </source>
</evidence>
<evidence type="ECO:0000313" key="12">
    <source>
        <dbReference type="Proteomes" id="UP000078124"/>
    </source>
</evidence>
<dbReference type="FunFam" id="3.30.1340.30:FF:000001">
    <property type="entry name" value="Molecular chaperone OsmY"/>
    <property type="match status" value="2"/>
</dbReference>
<accession>A0A443VUE1</accession>
<dbReference type="EMBL" id="JAXUDK010000003">
    <property type="protein sequence ID" value="MDZ7465117.1"/>
    <property type="molecule type" value="Genomic_DNA"/>
</dbReference>
<dbReference type="NCBIfam" id="NF007858">
    <property type="entry name" value="PRK10568.1"/>
    <property type="match status" value="1"/>
</dbReference>
<protein>
    <recommendedName>
        <fullName evidence="5">Osmotically-inducible protein Y</fullName>
    </recommendedName>
</protein>
<evidence type="ECO:0000256" key="5">
    <source>
        <dbReference type="ARBA" id="ARBA00070588"/>
    </source>
</evidence>
<evidence type="ECO:0000256" key="1">
    <source>
        <dbReference type="ARBA" id="ARBA00004418"/>
    </source>
</evidence>
<comment type="caution">
    <text evidence="10">The sequence shown here is derived from an EMBL/GenBank/DDBJ whole genome shotgun (WGS) entry which is preliminary data.</text>
</comment>
<keyword evidence="4" id="KW-0574">Periplasm</keyword>
<dbReference type="GeneID" id="57428699"/>
<comment type="subcellular location">
    <subcellularLocation>
        <location evidence="1">Periplasm</location>
    </subcellularLocation>
</comment>
<dbReference type="InterPro" id="IPR007055">
    <property type="entry name" value="BON_dom"/>
</dbReference>
<name>A0A443VUE1_RAOPL</name>
<dbReference type="EMBL" id="DACSEA010000004">
    <property type="protein sequence ID" value="HAT1605204.1"/>
    <property type="molecule type" value="Genomic_DNA"/>
</dbReference>
<feature type="domain" description="BON" evidence="7">
    <location>
        <begin position="136"/>
        <end position="203"/>
    </location>
</feature>
<reference evidence="9 14" key="5">
    <citation type="submission" date="2023-12" db="EMBL/GenBank/DDBJ databases">
        <title>N/s.</title>
        <authorList>
            <person name="Dale J."/>
        </authorList>
    </citation>
    <scope>NUCLEOTIDE SEQUENCE [LARGE SCALE GENOMIC DNA]</scope>
    <source>
        <strain evidence="9 14">2023EL-01226</strain>
    </source>
</reference>
<evidence type="ECO:0000313" key="9">
    <source>
        <dbReference type="EMBL" id="MDZ7465117.1"/>
    </source>
</evidence>
<evidence type="ECO:0000313" key="13">
    <source>
        <dbReference type="Proteomes" id="UP000288843"/>
    </source>
</evidence>
<dbReference type="PANTHER" id="PTHR34606">
    <property type="entry name" value="BON DOMAIN-CONTAINING PROTEIN"/>
    <property type="match status" value="1"/>
</dbReference>
<dbReference type="AlphaFoldDB" id="A0A443VUE1"/>
<proteinExistence type="predicted"/>
<sequence length="203" mass="20988">MTRLKDAGTLLALFLGSAMISASAYAENPPANSAQSVASSAGQAVDSSLNKVGDFMDDSTITARVKAALIDDKNIRSSDISVKTENKVVTLSGSVDSAEQKDLAVNAAKTVKGVTTVHDQLNVVAEKSASLKGYAGDTAITSQVKAKLLADDIVPSRKVTVETRAGTVHLSGTVDSRQQADRAADIAKAVSGVKNVENNLSVK</sequence>
<dbReference type="Proteomes" id="UP000078124">
    <property type="component" value="Unassembled WGS sequence"/>
</dbReference>
<dbReference type="Proteomes" id="UP000864422">
    <property type="component" value="Unassembled WGS sequence"/>
</dbReference>
<evidence type="ECO:0000256" key="4">
    <source>
        <dbReference type="ARBA" id="ARBA00022764"/>
    </source>
</evidence>
<reference evidence="11 12" key="1">
    <citation type="submission" date="2016-05" db="EMBL/GenBank/DDBJ databases">
        <authorList>
            <consortium name="Pathogen Informatics"/>
        </authorList>
    </citation>
    <scope>NUCLEOTIDE SEQUENCE [LARGE SCALE GENOMIC DNA]</scope>
    <source>
        <strain evidence="11 12">2880STDY5682802</strain>
    </source>
</reference>
<reference evidence="8" key="2">
    <citation type="journal article" date="2018" name="Genome Biol.">
        <title>SKESA: strategic k-mer extension for scrupulous assemblies.</title>
        <authorList>
            <person name="Souvorov A."/>
            <person name="Agarwala R."/>
            <person name="Lipman D.J."/>
        </authorList>
    </citation>
    <scope>NUCLEOTIDE SEQUENCE</scope>
    <source>
        <strain evidence="8">MISC063</strain>
    </source>
</reference>
<feature type="chain" id="PRO_5044603862" description="Osmotically-inducible protein Y" evidence="6">
    <location>
        <begin position="27"/>
        <end position="203"/>
    </location>
</feature>
<dbReference type="SMART" id="SM00749">
    <property type="entry name" value="BON"/>
    <property type="match status" value="2"/>
</dbReference>